<reference evidence="1 2" key="1">
    <citation type="submission" date="2023-06" db="EMBL/GenBank/DDBJ databases">
        <authorList>
            <person name="Feng G."/>
            <person name="Li J."/>
            <person name="Zhu H."/>
        </authorList>
    </citation>
    <scope>NUCLEOTIDE SEQUENCE [LARGE SCALE GENOMIC DNA]</scope>
    <source>
        <strain evidence="1 2">RHCJP20</strain>
    </source>
</reference>
<sequence>MSQYVTEASAAKHFNVHPRTIANWIGKGFIHGYADGSGSIFVDLDEVEHVLPDNPHMRDGRRSRYGADAKIVPLPIVREAVTEDAK</sequence>
<protein>
    <recommendedName>
        <fullName evidence="3">Helix-turn-helix domain-containing protein</fullName>
    </recommendedName>
</protein>
<dbReference type="SUPFAM" id="SSF46955">
    <property type="entry name" value="Putative DNA-binding domain"/>
    <property type="match status" value="1"/>
</dbReference>
<dbReference type="Proteomes" id="UP001235720">
    <property type="component" value="Unassembled WGS sequence"/>
</dbReference>
<dbReference type="InterPro" id="IPR009061">
    <property type="entry name" value="DNA-bd_dom_put_sf"/>
</dbReference>
<name>A0ABT7TGN0_9MICO</name>
<keyword evidence="2" id="KW-1185">Reference proteome</keyword>
<gene>
    <name evidence="1" type="ORF">QUG98_09765</name>
</gene>
<proteinExistence type="predicted"/>
<evidence type="ECO:0000313" key="2">
    <source>
        <dbReference type="Proteomes" id="UP001235720"/>
    </source>
</evidence>
<accession>A0ABT7TGN0</accession>
<comment type="caution">
    <text evidence="1">The sequence shown here is derived from an EMBL/GenBank/DDBJ whole genome shotgun (WGS) entry which is preliminary data.</text>
</comment>
<evidence type="ECO:0000313" key="1">
    <source>
        <dbReference type="EMBL" id="MDM7888740.1"/>
    </source>
</evidence>
<dbReference type="EMBL" id="JAUCMM010000006">
    <property type="protein sequence ID" value="MDM7888740.1"/>
    <property type="molecule type" value="Genomic_DNA"/>
</dbReference>
<dbReference type="RefSeq" id="WP_289470348.1">
    <property type="nucleotide sequence ID" value="NZ_JAUCMM010000006.1"/>
</dbReference>
<evidence type="ECO:0008006" key="3">
    <source>
        <dbReference type="Google" id="ProtNLM"/>
    </source>
</evidence>
<organism evidence="1 2">
    <name type="scientific">Curtobacterium subtropicum</name>
    <dbReference type="NCBI Taxonomy" id="3055138"/>
    <lineage>
        <taxon>Bacteria</taxon>
        <taxon>Bacillati</taxon>
        <taxon>Actinomycetota</taxon>
        <taxon>Actinomycetes</taxon>
        <taxon>Micrococcales</taxon>
        <taxon>Microbacteriaceae</taxon>
        <taxon>Curtobacterium</taxon>
    </lineage>
</organism>